<keyword evidence="4" id="KW-1185">Reference proteome</keyword>
<evidence type="ECO:0000313" key="4">
    <source>
        <dbReference type="Proteomes" id="UP000789759"/>
    </source>
</evidence>
<dbReference type="InterPro" id="IPR036910">
    <property type="entry name" value="HMG_box_dom_sf"/>
</dbReference>
<organism evidence="3 4">
    <name type="scientific">Cetraspora pellucida</name>
    <dbReference type="NCBI Taxonomy" id="1433469"/>
    <lineage>
        <taxon>Eukaryota</taxon>
        <taxon>Fungi</taxon>
        <taxon>Fungi incertae sedis</taxon>
        <taxon>Mucoromycota</taxon>
        <taxon>Glomeromycotina</taxon>
        <taxon>Glomeromycetes</taxon>
        <taxon>Diversisporales</taxon>
        <taxon>Gigasporaceae</taxon>
        <taxon>Cetraspora</taxon>
    </lineage>
</organism>
<dbReference type="EMBL" id="CAJVQA010036066">
    <property type="protein sequence ID" value="CAG8808011.1"/>
    <property type="molecule type" value="Genomic_DNA"/>
</dbReference>
<dbReference type="GO" id="GO:0005634">
    <property type="term" value="C:nucleus"/>
    <property type="evidence" value="ECO:0007669"/>
    <property type="project" value="UniProtKB-UniRule"/>
</dbReference>
<dbReference type="PROSITE" id="PS50118">
    <property type="entry name" value="HMG_BOX_2"/>
    <property type="match status" value="1"/>
</dbReference>
<feature type="DNA-binding region" description="HMG box" evidence="1">
    <location>
        <begin position="51"/>
        <end position="119"/>
    </location>
</feature>
<evidence type="ECO:0000259" key="2">
    <source>
        <dbReference type="PROSITE" id="PS50118"/>
    </source>
</evidence>
<comment type="caution">
    <text evidence="3">The sequence shown here is derived from an EMBL/GenBank/DDBJ whole genome shotgun (WGS) entry which is preliminary data.</text>
</comment>
<name>A0A9N9K5F8_9GLOM</name>
<keyword evidence="1" id="KW-0539">Nucleus</keyword>
<feature type="domain" description="HMG box" evidence="2">
    <location>
        <begin position="51"/>
        <end position="119"/>
    </location>
</feature>
<reference evidence="3" key="1">
    <citation type="submission" date="2021-06" db="EMBL/GenBank/DDBJ databases">
        <authorList>
            <person name="Kallberg Y."/>
            <person name="Tangrot J."/>
            <person name="Rosling A."/>
        </authorList>
    </citation>
    <scope>NUCLEOTIDE SEQUENCE</scope>
    <source>
        <strain evidence="3">FL966</strain>
    </source>
</reference>
<dbReference type="InterPro" id="IPR009071">
    <property type="entry name" value="HMG_box_dom"/>
</dbReference>
<gene>
    <name evidence="3" type="ORF">CPELLU_LOCUS18349</name>
</gene>
<dbReference type="OrthoDB" id="6247875at2759"/>
<evidence type="ECO:0000313" key="3">
    <source>
        <dbReference type="EMBL" id="CAG8808011.1"/>
    </source>
</evidence>
<evidence type="ECO:0000256" key="1">
    <source>
        <dbReference type="PROSITE-ProRule" id="PRU00267"/>
    </source>
</evidence>
<protein>
    <submittedName>
        <fullName evidence="3">10323_t:CDS:1</fullName>
    </submittedName>
</protein>
<dbReference type="Proteomes" id="UP000789759">
    <property type="component" value="Unassembled WGS sequence"/>
</dbReference>
<dbReference type="SUPFAM" id="SSF47095">
    <property type="entry name" value="HMG-box"/>
    <property type="match status" value="1"/>
</dbReference>
<accession>A0A9N9K5F8</accession>
<dbReference type="Pfam" id="PF00505">
    <property type="entry name" value="HMG_box"/>
    <property type="match status" value="1"/>
</dbReference>
<sequence length="177" mass="20929">MTESFEFQTLPNNIVKHNKSNLPQLSFISLSFFPPQINIDKLFMVKPNYTPSKSSNAFIIYQKNFINHLYLFGISLKMTDVSPIISKTWKKKPEYVKNEYRRIADIAKIRFKELYPNSKCVYRRKKKKEIQPTLTPIFLSDESESFKIENNQHEYPLPIKNSFNSFKKICYLSVSIL</sequence>
<dbReference type="GO" id="GO:0003677">
    <property type="term" value="F:DNA binding"/>
    <property type="evidence" value="ECO:0007669"/>
    <property type="project" value="UniProtKB-UniRule"/>
</dbReference>
<proteinExistence type="predicted"/>
<keyword evidence="1" id="KW-0238">DNA-binding</keyword>
<dbReference type="AlphaFoldDB" id="A0A9N9K5F8"/>
<dbReference type="Gene3D" id="1.10.30.10">
    <property type="entry name" value="High mobility group box domain"/>
    <property type="match status" value="1"/>
</dbReference>